<sequence>MRNTIESLQNSPVIAVIRRPPQDKMLDIAEALLAGGVKHMEITMEKPESADLIQQVKEEFGDRALVGAGTVLDEPSAVRAIHTGADFIFSPNLNCDVVRAAKRYGVTSIPGVMTPTEVVSAYEAGADVVKIFPAATLGPGYLKELKGPLPHIPMIPTGGVNASNIQEFIDNGAVAVGVGGSLMDKQAIEEGNLEKLTQNAKTLFSGLR</sequence>
<dbReference type="InterPro" id="IPR013785">
    <property type="entry name" value="Aldolase_TIM"/>
</dbReference>
<comment type="similarity">
    <text evidence="2">Belongs to the KHG/KDPG aldolase family.</text>
</comment>
<evidence type="ECO:0000256" key="5">
    <source>
        <dbReference type="ARBA" id="ARBA00023277"/>
    </source>
</evidence>
<dbReference type="STRING" id="930129.SAMN05216352_102141"/>
<name>A0A1G8EB87_9BACI</name>
<dbReference type="PANTHER" id="PTHR30246">
    <property type="entry name" value="2-KETO-3-DEOXY-6-PHOSPHOGLUCONATE ALDOLASE"/>
    <property type="match status" value="1"/>
</dbReference>
<dbReference type="InterPro" id="IPR000887">
    <property type="entry name" value="Aldlse_KDPG_KHG"/>
</dbReference>
<dbReference type="NCBIfam" id="TIGR01182">
    <property type="entry name" value="eda"/>
    <property type="match status" value="1"/>
</dbReference>
<reference evidence="6 7" key="1">
    <citation type="submission" date="2016-10" db="EMBL/GenBank/DDBJ databases">
        <authorList>
            <person name="de Groot N.N."/>
        </authorList>
    </citation>
    <scope>NUCLEOTIDE SEQUENCE [LARGE SCALE GENOMIC DNA]</scope>
    <source>
        <strain evidence="7">P4B,CCM 7963,CECT 7998,DSM 25260,IBRC-M 10614,KCTC 13821</strain>
    </source>
</reference>
<gene>
    <name evidence="6" type="ORF">SAMN05216352_102141</name>
</gene>
<dbReference type="PANTHER" id="PTHR30246:SF1">
    <property type="entry name" value="2-DEHYDRO-3-DEOXY-6-PHOSPHOGALACTONATE ALDOLASE-RELATED"/>
    <property type="match status" value="1"/>
</dbReference>
<evidence type="ECO:0000313" key="7">
    <source>
        <dbReference type="Proteomes" id="UP000199017"/>
    </source>
</evidence>
<evidence type="ECO:0000313" key="6">
    <source>
        <dbReference type="EMBL" id="SDH66949.1"/>
    </source>
</evidence>
<keyword evidence="4" id="KW-0456">Lyase</keyword>
<comment type="subunit">
    <text evidence="3">Homotrimer.</text>
</comment>
<comment type="pathway">
    <text evidence="1">Carbohydrate acid metabolism.</text>
</comment>
<protein>
    <submittedName>
        <fullName evidence="6">2-keto-3-deoxy-phosphogluconate aldolase</fullName>
    </submittedName>
</protein>
<dbReference type="RefSeq" id="WP_091581122.1">
    <property type="nucleotide sequence ID" value="NZ_FNDU01000002.1"/>
</dbReference>
<dbReference type="EMBL" id="FNDU01000002">
    <property type="protein sequence ID" value="SDH66949.1"/>
    <property type="molecule type" value="Genomic_DNA"/>
</dbReference>
<dbReference type="Pfam" id="PF01081">
    <property type="entry name" value="Aldolase"/>
    <property type="match status" value="1"/>
</dbReference>
<evidence type="ECO:0000256" key="2">
    <source>
        <dbReference type="ARBA" id="ARBA00006906"/>
    </source>
</evidence>
<proteinExistence type="inferred from homology"/>
<evidence type="ECO:0000256" key="4">
    <source>
        <dbReference type="ARBA" id="ARBA00023239"/>
    </source>
</evidence>
<dbReference type="GO" id="GO:0016829">
    <property type="term" value="F:lyase activity"/>
    <property type="evidence" value="ECO:0007669"/>
    <property type="project" value="UniProtKB-KW"/>
</dbReference>
<organism evidence="6 7">
    <name type="scientific">Alteribacillus bidgolensis</name>
    <dbReference type="NCBI Taxonomy" id="930129"/>
    <lineage>
        <taxon>Bacteria</taxon>
        <taxon>Bacillati</taxon>
        <taxon>Bacillota</taxon>
        <taxon>Bacilli</taxon>
        <taxon>Bacillales</taxon>
        <taxon>Bacillaceae</taxon>
        <taxon>Alteribacillus</taxon>
    </lineage>
</organism>
<dbReference type="Gene3D" id="3.20.20.70">
    <property type="entry name" value="Aldolase class I"/>
    <property type="match status" value="1"/>
</dbReference>
<accession>A0A1G8EB87</accession>
<dbReference type="CDD" id="cd00452">
    <property type="entry name" value="KDPG_aldolase"/>
    <property type="match status" value="1"/>
</dbReference>
<dbReference type="AlphaFoldDB" id="A0A1G8EB87"/>
<keyword evidence="7" id="KW-1185">Reference proteome</keyword>
<evidence type="ECO:0000256" key="3">
    <source>
        <dbReference type="ARBA" id="ARBA00011233"/>
    </source>
</evidence>
<keyword evidence="5" id="KW-0119">Carbohydrate metabolism</keyword>
<dbReference type="Proteomes" id="UP000199017">
    <property type="component" value="Unassembled WGS sequence"/>
</dbReference>
<dbReference type="SUPFAM" id="SSF51569">
    <property type="entry name" value="Aldolase"/>
    <property type="match status" value="1"/>
</dbReference>
<dbReference type="OrthoDB" id="9802667at2"/>
<evidence type="ECO:0000256" key="1">
    <source>
        <dbReference type="ARBA" id="ARBA00004761"/>
    </source>
</evidence>